<dbReference type="Proteomes" id="UP000318801">
    <property type="component" value="Unassembled WGS sequence"/>
</dbReference>
<evidence type="ECO:0000256" key="1">
    <source>
        <dbReference type="ARBA" id="ARBA00022988"/>
    </source>
</evidence>
<comment type="caution">
    <text evidence="4">The sequence shown here is derived from an EMBL/GenBank/DDBJ whole genome shotgun (WGS) entry which is preliminary data.</text>
</comment>
<organism evidence="4 5">
    <name type="scientific">Martelella alba</name>
    <dbReference type="NCBI Taxonomy" id="2590451"/>
    <lineage>
        <taxon>Bacteria</taxon>
        <taxon>Pseudomonadati</taxon>
        <taxon>Pseudomonadota</taxon>
        <taxon>Alphaproteobacteria</taxon>
        <taxon>Hyphomicrobiales</taxon>
        <taxon>Aurantimonadaceae</taxon>
        <taxon>Martelella</taxon>
    </lineage>
</organism>
<dbReference type="GO" id="GO:0005737">
    <property type="term" value="C:cytoplasm"/>
    <property type="evidence" value="ECO:0007669"/>
    <property type="project" value="UniProtKB-SubCell"/>
</dbReference>
<dbReference type="Gene3D" id="1.10.4190.10">
    <property type="entry name" value="Urease accessory protein UreF"/>
    <property type="match status" value="1"/>
</dbReference>
<dbReference type="AlphaFoldDB" id="A0A506UDZ6"/>
<name>A0A506UDZ6_9HYPH</name>
<proteinExistence type="inferred from homology"/>
<keyword evidence="3" id="KW-0963">Cytoplasm</keyword>
<gene>
    <name evidence="3" type="primary">ureF</name>
    <name evidence="4" type="ORF">FJU08_06585</name>
</gene>
<comment type="subcellular location">
    <subcellularLocation>
        <location evidence="3">Cytoplasm</location>
    </subcellularLocation>
</comment>
<accession>A0A506UDZ6</accession>
<comment type="similarity">
    <text evidence="3">Belongs to the UreF family.</text>
</comment>
<evidence type="ECO:0000313" key="4">
    <source>
        <dbReference type="EMBL" id="TPW31818.1"/>
    </source>
</evidence>
<dbReference type="PIRSF" id="PIRSF009467">
    <property type="entry name" value="Ureas_acces_UreF"/>
    <property type="match status" value="1"/>
</dbReference>
<dbReference type="PANTHER" id="PTHR33620">
    <property type="entry name" value="UREASE ACCESSORY PROTEIN F"/>
    <property type="match status" value="1"/>
</dbReference>
<dbReference type="Pfam" id="PF01730">
    <property type="entry name" value="UreF"/>
    <property type="match status" value="1"/>
</dbReference>
<evidence type="ECO:0000313" key="5">
    <source>
        <dbReference type="Proteomes" id="UP000318801"/>
    </source>
</evidence>
<dbReference type="InterPro" id="IPR038277">
    <property type="entry name" value="UreF_sf"/>
</dbReference>
<dbReference type="GO" id="GO:0016151">
    <property type="term" value="F:nickel cation binding"/>
    <property type="evidence" value="ECO:0007669"/>
    <property type="project" value="UniProtKB-UniRule"/>
</dbReference>
<reference evidence="4 5" key="1">
    <citation type="submission" date="2019-06" db="EMBL/GenBank/DDBJ databases">
        <authorList>
            <person name="Li M."/>
        </authorList>
    </citation>
    <scope>NUCLEOTIDE SEQUENCE [LARGE SCALE GENOMIC DNA]</scope>
    <source>
        <strain evidence="4 5">BGMRC2036</strain>
    </source>
</reference>
<evidence type="ECO:0000256" key="3">
    <source>
        <dbReference type="HAMAP-Rule" id="MF_01385"/>
    </source>
</evidence>
<keyword evidence="5" id="KW-1185">Reference proteome</keyword>
<keyword evidence="2 3" id="KW-0143">Chaperone</keyword>
<evidence type="ECO:0000256" key="2">
    <source>
        <dbReference type="ARBA" id="ARBA00023186"/>
    </source>
</evidence>
<dbReference type="HAMAP" id="MF_01385">
    <property type="entry name" value="UreF"/>
    <property type="match status" value="1"/>
</dbReference>
<protein>
    <recommendedName>
        <fullName evidence="3">Urease accessory protein UreF</fullName>
    </recommendedName>
</protein>
<comment type="function">
    <text evidence="3">Required for maturation of urease via the functional incorporation of the urease nickel metallocenter.</text>
</comment>
<comment type="subunit">
    <text evidence="3">UreD, UreF and UreG form a complex that acts as a GTP-hydrolysis-dependent molecular chaperone, activating the urease apoprotein by helping to assemble the nickel containing metallocenter of UreC. The UreE protein probably delivers the nickel.</text>
</comment>
<dbReference type="EMBL" id="VHLG01000003">
    <property type="protein sequence ID" value="TPW31818.1"/>
    <property type="molecule type" value="Genomic_DNA"/>
</dbReference>
<sequence length="225" mass="22909">MADNPGLSGSALLRLLAWLSPAFPLGGFAYSGGLEKAIDDQLLTTPGDLAPWLETALSYGFLWNDAVLLAASHRADGDAAALGDVANLAAALAGSRERYLETTALGAAFVSAASAWPAPALDALCGAVALPVAFGAIAGSHGMELVSVCQGYLQSQVSQLISAAIRLSLLGQTAGLATLAALEEPIMVAAMRAAASSLDDLGGCSFAADIATLRHETQHSRLFRS</sequence>
<dbReference type="PANTHER" id="PTHR33620:SF1">
    <property type="entry name" value="UREASE ACCESSORY PROTEIN F"/>
    <property type="match status" value="1"/>
</dbReference>
<keyword evidence="1 3" id="KW-0996">Nickel insertion</keyword>
<dbReference type="OrthoDB" id="9798772at2"/>
<dbReference type="InterPro" id="IPR002639">
    <property type="entry name" value="UreF"/>
</dbReference>